<gene>
    <name evidence="11" type="primary">lepB</name>
    <name evidence="11" type="ORF">FEZ08_09215</name>
</gene>
<accession>A0A5R8Q9M9</accession>
<dbReference type="InterPro" id="IPR019756">
    <property type="entry name" value="Pept_S26A_signal_pept_1_Ser-AS"/>
</dbReference>
<dbReference type="PANTHER" id="PTHR43390:SF1">
    <property type="entry name" value="CHLOROPLAST PROCESSING PEPTIDASE"/>
    <property type="match status" value="1"/>
</dbReference>
<feature type="active site" evidence="7">
    <location>
        <position position="46"/>
    </location>
</feature>
<evidence type="ECO:0000313" key="12">
    <source>
        <dbReference type="Proteomes" id="UP000306912"/>
    </source>
</evidence>
<dbReference type="InterPro" id="IPR000223">
    <property type="entry name" value="Pept_S26A_signal_pept_1"/>
</dbReference>
<sequence>MEKKPSLAKRIAVSAAKLFGWLCIIFSITLLLNAFVFSVAMVEGISMEPTLVDGERLILDRISYRFTNPSRFDIVVIDPDSDRIPEGELIIKRVIGLPGEKVAFRGNQLYVDNELVAEDFIVDPVNQYTNDFTVAQIPGNGGNSIIPEGYYLVLGDNRTHSVDSRQIGLVPKEQILGKAAFSIWPIDKIQFLTVKPEDINEL</sequence>
<dbReference type="PANTHER" id="PTHR43390">
    <property type="entry name" value="SIGNAL PEPTIDASE I"/>
    <property type="match status" value="1"/>
</dbReference>
<dbReference type="EC" id="3.4.21.89" evidence="4 8"/>
<dbReference type="RefSeq" id="WP_138191635.1">
    <property type="nucleotide sequence ID" value="NZ_VBWP01000008.1"/>
</dbReference>
<keyword evidence="8" id="KW-1133">Transmembrane helix</keyword>
<proteinExistence type="inferred from homology"/>
<keyword evidence="12" id="KW-1185">Reference proteome</keyword>
<dbReference type="PRINTS" id="PR00727">
    <property type="entry name" value="LEADERPTASE"/>
</dbReference>
<dbReference type="GO" id="GO:0006465">
    <property type="term" value="P:signal peptide processing"/>
    <property type="evidence" value="ECO:0007669"/>
    <property type="project" value="InterPro"/>
</dbReference>
<dbReference type="EMBL" id="VBWP01000008">
    <property type="protein sequence ID" value="TLG72557.1"/>
    <property type="molecule type" value="Genomic_DNA"/>
</dbReference>
<reference evidence="11 12" key="1">
    <citation type="submission" date="2019-05" db="EMBL/GenBank/DDBJ databases">
        <title>Culicoidintestinum kansasii gen. nov., sp. nov. from the gastrointestinal tract of the biting midge, Culicoides sonorensis.</title>
        <authorList>
            <person name="Neupane S."/>
            <person name="Ghosh A."/>
            <person name="Gunther S."/>
            <person name="Martin K."/>
            <person name="Zurek L."/>
        </authorList>
    </citation>
    <scope>NUCLEOTIDE SEQUENCE [LARGE SCALE GENOMIC DNA]</scope>
    <source>
        <strain evidence="11 12">CS-1</strain>
    </source>
</reference>
<keyword evidence="8" id="KW-0812">Transmembrane</keyword>
<comment type="similarity">
    <text evidence="3 9">Belongs to the peptidase S26 family.</text>
</comment>
<feature type="transmembrane region" description="Helical" evidence="8">
    <location>
        <begin position="21"/>
        <end position="42"/>
    </location>
</feature>
<comment type="catalytic activity">
    <reaction evidence="1 8">
        <text>Cleavage of hydrophobic, N-terminal signal or leader sequences from secreted and periplasmic proteins.</text>
        <dbReference type="EC" id="3.4.21.89"/>
    </reaction>
</comment>
<dbReference type="GO" id="GO:0004252">
    <property type="term" value="F:serine-type endopeptidase activity"/>
    <property type="evidence" value="ECO:0007669"/>
    <property type="project" value="InterPro"/>
</dbReference>
<evidence type="ECO:0000256" key="1">
    <source>
        <dbReference type="ARBA" id="ARBA00000677"/>
    </source>
</evidence>
<keyword evidence="5 8" id="KW-0645">Protease</keyword>
<evidence type="ECO:0000256" key="5">
    <source>
        <dbReference type="ARBA" id="ARBA00022670"/>
    </source>
</evidence>
<organism evidence="11 12">
    <name type="scientific">Culicoidibacter larvae</name>
    <dbReference type="NCBI Taxonomy" id="2579976"/>
    <lineage>
        <taxon>Bacteria</taxon>
        <taxon>Bacillati</taxon>
        <taxon>Bacillota</taxon>
        <taxon>Culicoidibacteria</taxon>
        <taxon>Culicoidibacterales</taxon>
        <taxon>Culicoidibacteraceae</taxon>
        <taxon>Culicoidibacter</taxon>
    </lineage>
</organism>
<comment type="subcellular location">
    <subcellularLocation>
        <location evidence="2">Cell membrane</location>
        <topology evidence="2">Single-pass type II membrane protein</topology>
    </subcellularLocation>
    <subcellularLocation>
        <location evidence="9">Membrane</location>
        <topology evidence="9">Single-pass type II membrane protein</topology>
    </subcellularLocation>
</comment>
<dbReference type="GO" id="GO:0009003">
    <property type="term" value="F:signal peptidase activity"/>
    <property type="evidence" value="ECO:0007669"/>
    <property type="project" value="UniProtKB-EC"/>
</dbReference>
<evidence type="ECO:0000256" key="9">
    <source>
        <dbReference type="RuleBase" id="RU362042"/>
    </source>
</evidence>
<dbReference type="Gene3D" id="2.10.109.10">
    <property type="entry name" value="Umud Fragment, subunit A"/>
    <property type="match status" value="1"/>
</dbReference>
<name>A0A5R8Q9M9_9FIRM</name>
<dbReference type="InterPro" id="IPR019757">
    <property type="entry name" value="Pept_S26A_signal_pept_1_Lys-AS"/>
</dbReference>
<feature type="domain" description="Peptidase S26" evidence="10">
    <location>
        <begin position="20"/>
        <end position="184"/>
    </location>
</feature>
<evidence type="ECO:0000256" key="6">
    <source>
        <dbReference type="ARBA" id="ARBA00022801"/>
    </source>
</evidence>
<dbReference type="Pfam" id="PF10502">
    <property type="entry name" value="Peptidase_S26"/>
    <property type="match status" value="1"/>
</dbReference>
<dbReference type="FunCoup" id="A0A5R8Q9M9">
    <property type="interactions" value="267"/>
</dbReference>
<dbReference type="Proteomes" id="UP000306912">
    <property type="component" value="Unassembled WGS sequence"/>
</dbReference>
<dbReference type="CDD" id="cd06530">
    <property type="entry name" value="S26_SPase_I"/>
    <property type="match status" value="1"/>
</dbReference>
<dbReference type="SUPFAM" id="SSF51306">
    <property type="entry name" value="LexA/Signal peptidase"/>
    <property type="match status" value="1"/>
</dbReference>
<dbReference type="InterPro" id="IPR019758">
    <property type="entry name" value="Pept_S26A_signal_pept_1_CS"/>
</dbReference>
<dbReference type="InterPro" id="IPR036286">
    <property type="entry name" value="LexA/Signal_pep-like_sf"/>
</dbReference>
<dbReference type="PROSITE" id="PS00760">
    <property type="entry name" value="SPASE_I_2"/>
    <property type="match status" value="1"/>
</dbReference>
<dbReference type="InParanoid" id="A0A5R8Q9M9"/>
<dbReference type="AlphaFoldDB" id="A0A5R8Q9M9"/>
<evidence type="ECO:0000256" key="4">
    <source>
        <dbReference type="ARBA" id="ARBA00013208"/>
    </source>
</evidence>
<dbReference type="PROSITE" id="PS00761">
    <property type="entry name" value="SPASE_I_3"/>
    <property type="match status" value="1"/>
</dbReference>
<comment type="caution">
    <text evidence="11">The sequence shown here is derived from an EMBL/GenBank/DDBJ whole genome shotgun (WGS) entry which is preliminary data.</text>
</comment>
<evidence type="ECO:0000256" key="8">
    <source>
        <dbReference type="RuleBase" id="RU003993"/>
    </source>
</evidence>
<dbReference type="OrthoDB" id="9802919at2"/>
<protein>
    <recommendedName>
        <fullName evidence="4 8">Signal peptidase I</fullName>
        <ecNumber evidence="4 8">3.4.21.89</ecNumber>
    </recommendedName>
</protein>
<dbReference type="PROSITE" id="PS00501">
    <property type="entry name" value="SPASE_I_1"/>
    <property type="match status" value="1"/>
</dbReference>
<evidence type="ECO:0000256" key="7">
    <source>
        <dbReference type="PIRSR" id="PIRSR600223-1"/>
    </source>
</evidence>
<evidence type="ECO:0000256" key="2">
    <source>
        <dbReference type="ARBA" id="ARBA00004401"/>
    </source>
</evidence>
<evidence type="ECO:0000313" key="11">
    <source>
        <dbReference type="EMBL" id="TLG72557.1"/>
    </source>
</evidence>
<dbReference type="NCBIfam" id="TIGR02227">
    <property type="entry name" value="sigpep_I_bact"/>
    <property type="match status" value="1"/>
</dbReference>
<feature type="active site" evidence="7">
    <location>
        <position position="92"/>
    </location>
</feature>
<dbReference type="GO" id="GO:0005886">
    <property type="term" value="C:plasma membrane"/>
    <property type="evidence" value="ECO:0007669"/>
    <property type="project" value="UniProtKB-SubCell"/>
</dbReference>
<keyword evidence="8" id="KW-0472">Membrane</keyword>
<evidence type="ECO:0000259" key="10">
    <source>
        <dbReference type="Pfam" id="PF10502"/>
    </source>
</evidence>
<evidence type="ECO:0000256" key="3">
    <source>
        <dbReference type="ARBA" id="ARBA00009370"/>
    </source>
</evidence>
<keyword evidence="6 8" id="KW-0378">Hydrolase</keyword>
<dbReference type="InterPro" id="IPR019533">
    <property type="entry name" value="Peptidase_S26"/>
</dbReference>